<accession>A0A1C7LM65</accession>
<dbReference type="GO" id="GO:0003677">
    <property type="term" value="F:DNA binding"/>
    <property type="evidence" value="ECO:0007669"/>
    <property type="project" value="InterPro"/>
</dbReference>
<name>A0A1C7LM65_9FUNG</name>
<dbReference type="GO" id="GO:0006313">
    <property type="term" value="P:DNA transposition"/>
    <property type="evidence" value="ECO:0007669"/>
    <property type="project" value="InterPro"/>
</dbReference>
<evidence type="ECO:0000313" key="3">
    <source>
        <dbReference type="Proteomes" id="UP000093000"/>
    </source>
</evidence>
<organism evidence="2 3">
    <name type="scientific">Choanephora cucurbitarum</name>
    <dbReference type="NCBI Taxonomy" id="101091"/>
    <lineage>
        <taxon>Eukaryota</taxon>
        <taxon>Fungi</taxon>
        <taxon>Fungi incertae sedis</taxon>
        <taxon>Mucoromycota</taxon>
        <taxon>Mucoromycotina</taxon>
        <taxon>Mucoromycetes</taxon>
        <taxon>Mucorales</taxon>
        <taxon>Mucorineae</taxon>
        <taxon>Choanephoraceae</taxon>
        <taxon>Choanephoroideae</taxon>
        <taxon>Choanephora</taxon>
    </lineage>
</organism>
<dbReference type="OrthoDB" id="2416077at2759"/>
<dbReference type="Pfam" id="PF01498">
    <property type="entry name" value="HTH_Tnp_Tc3_2"/>
    <property type="match status" value="1"/>
</dbReference>
<dbReference type="InterPro" id="IPR002492">
    <property type="entry name" value="Transposase_Tc1-like"/>
</dbReference>
<dbReference type="EMBL" id="LUGH01002739">
    <property type="protein sequence ID" value="OBZ65119.1"/>
    <property type="molecule type" value="Genomic_DNA"/>
</dbReference>
<dbReference type="Gene3D" id="3.30.420.10">
    <property type="entry name" value="Ribonuclease H-like superfamily/Ribonuclease H"/>
    <property type="match status" value="1"/>
</dbReference>
<sequence length="84" mass="9871">MRQQKGGRPAKMNAQRYLADNQVVVSSDTVRRLLKRANSKAVHKPDVLPLTPKRRKDRLNWAKSRQSWTINDWKRVVFSDETKI</sequence>
<proteinExistence type="predicted"/>
<protein>
    <recommendedName>
        <fullName evidence="1">Transposase Tc1-like domain-containing protein</fullName>
    </recommendedName>
</protein>
<keyword evidence="3" id="KW-1185">Reference proteome</keyword>
<evidence type="ECO:0000313" key="2">
    <source>
        <dbReference type="EMBL" id="OBZ65119.1"/>
    </source>
</evidence>
<reference evidence="2 3" key="1">
    <citation type="submission" date="2016-03" db="EMBL/GenBank/DDBJ databases">
        <title>Choanephora cucurbitarum.</title>
        <authorList>
            <person name="Min B."/>
            <person name="Park H."/>
            <person name="Park J.-H."/>
            <person name="Shin H.-D."/>
            <person name="Choi I.-G."/>
        </authorList>
    </citation>
    <scope>NUCLEOTIDE SEQUENCE [LARGE SCALE GENOMIC DNA]</scope>
    <source>
        <strain evidence="2 3">KUS-F28377</strain>
    </source>
</reference>
<dbReference type="InParanoid" id="A0A1C7LM65"/>
<gene>
    <name evidence="2" type="ORF">A0J61_11942</name>
</gene>
<feature type="domain" description="Transposase Tc1-like" evidence="1">
    <location>
        <begin position="17"/>
        <end position="65"/>
    </location>
</feature>
<evidence type="ECO:0000259" key="1">
    <source>
        <dbReference type="Pfam" id="PF01498"/>
    </source>
</evidence>
<dbReference type="InterPro" id="IPR036397">
    <property type="entry name" value="RNaseH_sf"/>
</dbReference>
<dbReference type="Proteomes" id="UP000093000">
    <property type="component" value="Unassembled WGS sequence"/>
</dbReference>
<dbReference type="GO" id="GO:0015074">
    <property type="term" value="P:DNA integration"/>
    <property type="evidence" value="ECO:0007669"/>
    <property type="project" value="InterPro"/>
</dbReference>
<feature type="non-terminal residue" evidence="2">
    <location>
        <position position="84"/>
    </location>
</feature>
<dbReference type="AlphaFoldDB" id="A0A1C7LM65"/>
<comment type="caution">
    <text evidence="2">The sequence shown here is derived from an EMBL/GenBank/DDBJ whole genome shotgun (WGS) entry which is preliminary data.</text>
</comment>
<dbReference type="STRING" id="101091.A0A1C7LM65"/>